<dbReference type="SUPFAM" id="SSF53383">
    <property type="entry name" value="PLP-dependent transferases"/>
    <property type="match status" value="1"/>
</dbReference>
<dbReference type="PANTHER" id="PTHR13693:SF77">
    <property type="entry name" value="8-AMINO-7-OXONONANOATE SYNTHASE"/>
    <property type="match status" value="1"/>
</dbReference>
<reference evidence="6" key="1">
    <citation type="submission" date="2022-11" db="EMBL/GenBank/DDBJ databases">
        <authorList>
            <person name="Petersen C."/>
        </authorList>
    </citation>
    <scope>NUCLEOTIDE SEQUENCE</scope>
    <source>
        <strain evidence="6">IBT 34128</strain>
    </source>
</reference>
<evidence type="ECO:0000259" key="5">
    <source>
        <dbReference type="Pfam" id="PF00155"/>
    </source>
</evidence>
<reference evidence="6" key="2">
    <citation type="journal article" date="2023" name="IMA Fungus">
        <title>Comparative genomic study of the Penicillium genus elucidates a diverse pangenome and 15 lateral gene transfer events.</title>
        <authorList>
            <person name="Petersen C."/>
            <person name="Sorensen T."/>
            <person name="Nielsen M.R."/>
            <person name="Sondergaard T.E."/>
            <person name="Sorensen J.L."/>
            <person name="Fitzpatrick D.A."/>
            <person name="Frisvad J.C."/>
            <person name="Nielsen K.L."/>
        </authorList>
    </citation>
    <scope>NUCLEOTIDE SEQUENCE</scope>
    <source>
        <strain evidence="6">IBT 34128</strain>
    </source>
</reference>
<dbReference type="Gene3D" id="3.40.640.10">
    <property type="entry name" value="Type I PLP-dependent aspartate aminotransferase-like (Major domain)"/>
    <property type="match status" value="1"/>
</dbReference>
<dbReference type="GO" id="GO:0030170">
    <property type="term" value="F:pyridoxal phosphate binding"/>
    <property type="evidence" value="ECO:0007669"/>
    <property type="project" value="InterPro"/>
</dbReference>
<evidence type="ECO:0000313" key="7">
    <source>
        <dbReference type="Proteomes" id="UP001141434"/>
    </source>
</evidence>
<evidence type="ECO:0000256" key="1">
    <source>
        <dbReference type="ARBA" id="ARBA00001933"/>
    </source>
</evidence>
<sequence length="148" mass="16269">MNGHNILTKKLQATLDDRLLKSRLSEPASPATLAKTIDFGSNDTLSISSSGKLSKAFLEELRRHPNFTIGSTSGRSLEGTSGYMKEVETLANFHNAETALFFNSGFDANVAIWFVIPQPGDLVIYDEYVHARIHDGLRTVTLRLCGNV</sequence>
<evidence type="ECO:0000256" key="4">
    <source>
        <dbReference type="ARBA" id="ARBA00022898"/>
    </source>
</evidence>
<dbReference type="InterPro" id="IPR015421">
    <property type="entry name" value="PyrdxlP-dep_Trfase_major"/>
</dbReference>
<dbReference type="InterPro" id="IPR050087">
    <property type="entry name" value="AON_synthase_class-II"/>
</dbReference>
<evidence type="ECO:0000256" key="3">
    <source>
        <dbReference type="ARBA" id="ARBA00022679"/>
    </source>
</evidence>
<dbReference type="GeneID" id="81393909"/>
<feature type="domain" description="Aminotransferase class I/classII large" evidence="5">
    <location>
        <begin position="35"/>
        <end position="141"/>
    </location>
</feature>
<dbReference type="RefSeq" id="XP_056512768.1">
    <property type="nucleotide sequence ID" value="XM_056654741.1"/>
</dbReference>
<evidence type="ECO:0000256" key="2">
    <source>
        <dbReference type="ARBA" id="ARBA00010008"/>
    </source>
</evidence>
<dbReference type="Pfam" id="PF00155">
    <property type="entry name" value="Aminotran_1_2"/>
    <property type="match status" value="1"/>
</dbReference>
<comment type="caution">
    <text evidence="6">The sequence shown here is derived from an EMBL/GenBank/DDBJ whole genome shotgun (WGS) entry which is preliminary data.</text>
</comment>
<dbReference type="PANTHER" id="PTHR13693">
    <property type="entry name" value="CLASS II AMINOTRANSFERASE/8-AMINO-7-OXONONANOATE SYNTHASE"/>
    <property type="match status" value="1"/>
</dbReference>
<organism evidence="6 7">
    <name type="scientific">Penicillium alfredii</name>
    <dbReference type="NCBI Taxonomy" id="1506179"/>
    <lineage>
        <taxon>Eukaryota</taxon>
        <taxon>Fungi</taxon>
        <taxon>Dikarya</taxon>
        <taxon>Ascomycota</taxon>
        <taxon>Pezizomycotina</taxon>
        <taxon>Eurotiomycetes</taxon>
        <taxon>Eurotiomycetidae</taxon>
        <taxon>Eurotiales</taxon>
        <taxon>Aspergillaceae</taxon>
        <taxon>Penicillium</taxon>
    </lineage>
</organism>
<dbReference type="InterPro" id="IPR004839">
    <property type="entry name" value="Aminotransferase_I/II_large"/>
</dbReference>
<dbReference type="InterPro" id="IPR015422">
    <property type="entry name" value="PyrdxlP-dep_Trfase_small"/>
</dbReference>
<keyword evidence="4" id="KW-0663">Pyridoxal phosphate</keyword>
<name>A0A9W9FKP2_9EURO</name>
<dbReference type="Proteomes" id="UP001141434">
    <property type="component" value="Unassembled WGS sequence"/>
</dbReference>
<dbReference type="InterPro" id="IPR015424">
    <property type="entry name" value="PyrdxlP-dep_Trfase"/>
</dbReference>
<accession>A0A9W9FKP2</accession>
<keyword evidence="7" id="KW-1185">Reference proteome</keyword>
<dbReference type="AlphaFoldDB" id="A0A9W9FKP2"/>
<comment type="similarity">
    <text evidence="2">Belongs to the class-II pyridoxal-phosphate-dependent aminotransferase family. BioF subfamily.</text>
</comment>
<protein>
    <recommendedName>
        <fullName evidence="5">Aminotransferase class I/classII large domain-containing protein</fullName>
    </recommendedName>
</protein>
<comment type="cofactor">
    <cofactor evidence="1">
        <name>pyridoxal 5'-phosphate</name>
        <dbReference type="ChEBI" id="CHEBI:597326"/>
    </cofactor>
</comment>
<dbReference type="EMBL" id="JAPMSZ010000005">
    <property type="protein sequence ID" value="KAJ5101937.1"/>
    <property type="molecule type" value="Genomic_DNA"/>
</dbReference>
<dbReference type="OrthoDB" id="2382073at2759"/>
<keyword evidence="3" id="KW-0808">Transferase</keyword>
<dbReference type="GO" id="GO:0016740">
    <property type="term" value="F:transferase activity"/>
    <property type="evidence" value="ECO:0007669"/>
    <property type="project" value="UniProtKB-KW"/>
</dbReference>
<evidence type="ECO:0000313" key="6">
    <source>
        <dbReference type="EMBL" id="KAJ5101937.1"/>
    </source>
</evidence>
<dbReference type="Gene3D" id="3.90.1150.10">
    <property type="entry name" value="Aspartate Aminotransferase, domain 1"/>
    <property type="match status" value="1"/>
</dbReference>
<dbReference type="GO" id="GO:0009102">
    <property type="term" value="P:biotin biosynthetic process"/>
    <property type="evidence" value="ECO:0007669"/>
    <property type="project" value="TreeGrafter"/>
</dbReference>
<gene>
    <name evidence="6" type="ORF">NUU61_004159</name>
</gene>
<proteinExistence type="inferred from homology"/>